<reference evidence="2" key="1">
    <citation type="submission" date="2021-08" db="EMBL/GenBank/DDBJ databases">
        <title>WGS assembly of Ceratopteris richardii.</title>
        <authorList>
            <person name="Marchant D.B."/>
            <person name="Chen G."/>
            <person name="Jenkins J."/>
            <person name="Shu S."/>
            <person name="Leebens-Mack J."/>
            <person name="Grimwood J."/>
            <person name="Schmutz J."/>
            <person name="Soltis P."/>
            <person name="Soltis D."/>
            <person name="Chen Z.-H."/>
        </authorList>
    </citation>
    <scope>NUCLEOTIDE SEQUENCE</scope>
    <source>
        <strain evidence="2">Whitten #5841</strain>
        <tissue evidence="2">Leaf</tissue>
    </source>
</reference>
<dbReference type="OrthoDB" id="1723934at2759"/>
<evidence type="ECO:0000313" key="2">
    <source>
        <dbReference type="EMBL" id="KAH7431142.1"/>
    </source>
</evidence>
<dbReference type="Proteomes" id="UP000825935">
    <property type="component" value="Chromosome 8"/>
</dbReference>
<feature type="compositionally biased region" description="Basic and acidic residues" evidence="1">
    <location>
        <begin position="11"/>
        <end position="28"/>
    </location>
</feature>
<feature type="compositionally biased region" description="Low complexity" evidence="1">
    <location>
        <begin position="30"/>
        <end position="40"/>
    </location>
</feature>
<accession>A0A8T2U709</accession>
<dbReference type="EMBL" id="CM035413">
    <property type="protein sequence ID" value="KAH7431142.1"/>
    <property type="molecule type" value="Genomic_DNA"/>
</dbReference>
<dbReference type="AlphaFoldDB" id="A0A8T2U709"/>
<keyword evidence="3" id="KW-1185">Reference proteome</keyword>
<evidence type="ECO:0000256" key="1">
    <source>
        <dbReference type="SAM" id="MobiDB-lite"/>
    </source>
</evidence>
<name>A0A8T2U709_CERRI</name>
<evidence type="ECO:0000313" key="3">
    <source>
        <dbReference type="Proteomes" id="UP000825935"/>
    </source>
</evidence>
<protein>
    <submittedName>
        <fullName evidence="2">Uncharacterized protein</fullName>
    </submittedName>
</protein>
<sequence length="113" mass="12321">MVFEMLIRTAAEPKHTQENDCQETKETEQSGTGTPSPTSSVPLKERPKGFQSSWDAKDSQGNDYLYRLGKESANMNIEVGARAGIIDDLFAGNFLGKEGNAAALLTVSNQRLL</sequence>
<feature type="region of interest" description="Disordered" evidence="1">
    <location>
        <begin position="1"/>
        <end position="61"/>
    </location>
</feature>
<organism evidence="2 3">
    <name type="scientific">Ceratopteris richardii</name>
    <name type="common">Triangle waterfern</name>
    <dbReference type="NCBI Taxonomy" id="49495"/>
    <lineage>
        <taxon>Eukaryota</taxon>
        <taxon>Viridiplantae</taxon>
        <taxon>Streptophyta</taxon>
        <taxon>Embryophyta</taxon>
        <taxon>Tracheophyta</taxon>
        <taxon>Polypodiopsida</taxon>
        <taxon>Polypodiidae</taxon>
        <taxon>Polypodiales</taxon>
        <taxon>Pteridineae</taxon>
        <taxon>Pteridaceae</taxon>
        <taxon>Parkerioideae</taxon>
        <taxon>Ceratopteris</taxon>
    </lineage>
</organism>
<comment type="caution">
    <text evidence="2">The sequence shown here is derived from an EMBL/GenBank/DDBJ whole genome shotgun (WGS) entry which is preliminary data.</text>
</comment>
<proteinExistence type="predicted"/>
<gene>
    <name evidence="2" type="ORF">KP509_08G032400</name>
</gene>